<reference evidence="2 3" key="1">
    <citation type="submission" date="2018-06" db="EMBL/GenBank/DDBJ databases">
        <authorList>
            <consortium name="Pathogen Informatics"/>
            <person name="Doyle S."/>
        </authorList>
    </citation>
    <scope>NUCLEOTIDE SEQUENCE [LARGE SCALE GENOMIC DNA]</scope>
    <source>
        <strain evidence="2 3">NCTC8261</strain>
    </source>
</reference>
<gene>
    <name evidence="2" type="ORF">NCTC8261_06597</name>
</gene>
<feature type="compositionally biased region" description="Basic residues" evidence="1">
    <location>
        <begin position="106"/>
        <end position="116"/>
    </location>
</feature>
<sequence>MAILTFDFRKSFIQYVIDAVLFCQHPKYIQTHDIAGTFPDTVHRHFTVQAREFALFAIPIPPRTSIASATKGIPCLQMANFAAGVNNRAHNASFASRRCSQGARQPKQKRRLPLQA</sequence>
<dbReference type="Proteomes" id="UP000254712">
    <property type="component" value="Unassembled WGS sequence"/>
</dbReference>
<evidence type="ECO:0000313" key="3">
    <source>
        <dbReference type="Proteomes" id="UP000254712"/>
    </source>
</evidence>
<dbReference type="AlphaFoldDB" id="A0A379X3L5"/>
<proteinExistence type="predicted"/>
<name>A0A379X3L5_SALET</name>
<feature type="region of interest" description="Disordered" evidence="1">
    <location>
        <begin position="95"/>
        <end position="116"/>
    </location>
</feature>
<evidence type="ECO:0000313" key="2">
    <source>
        <dbReference type="EMBL" id="SUH40216.1"/>
    </source>
</evidence>
<accession>A0A379X3L5</accession>
<organism evidence="2 3">
    <name type="scientific">Salmonella enterica I</name>
    <dbReference type="NCBI Taxonomy" id="59201"/>
    <lineage>
        <taxon>Bacteria</taxon>
        <taxon>Pseudomonadati</taxon>
        <taxon>Pseudomonadota</taxon>
        <taxon>Gammaproteobacteria</taxon>
        <taxon>Enterobacterales</taxon>
        <taxon>Enterobacteriaceae</taxon>
        <taxon>Salmonella</taxon>
    </lineage>
</organism>
<evidence type="ECO:0000256" key="1">
    <source>
        <dbReference type="SAM" id="MobiDB-lite"/>
    </source>
</evidence>
<protein>
    <submittedName>
        <fullName evidence="2">Uncharacterized protein</fullName>
    </submittedName>
</protein>
<dbReference type="EMBL" id="UGXT01000002">
    <property type="protein sequence ID" value="SUH40216.1"/>
    <property type="molecule type" value="Genomic_DNA"/>
</dbReference>